<feature type="compositionally biased region" description="Low complexity" evidence="1">
    <location>
        <begin position="174"/>
        <end position="186"/>
    </location>
</feature>
<comment type="caution">
    <text evidence="2">The sequence shown here is derived from an EMBL/GenBank/DDBJ whole genome shotgun (WGS) entry which is preliminary data.</text>
</comment>
<name>A0AAP0NXV2_9MAGN</name>
<protein>
    <submittedName>
        <fullName evidence="2">Uncharacterized protein</fullName>
    </submittedName>
</protein>
<keyword evidence="3" id="KW-1185">Reference proteome</keyword>
<feature type="region of interest" description="Disordered" evidence="1">
    <location>
        <begin position="162"/>
        <end position="189"/>
    </location>
</feature>
<sequence>MTTKSQSALDNDWFHFKKIINPWSSPFLSSKSYRTSIPGDVKVDKLLHAQKNEAVGLGEKTKMPPSLSPFLFKPITLMYDQLFARHPCVYARPIPNNEKLQGRLPLNNLSIKLEDLILTQYRNIAREEPSSSFRTLGGLCPSDAARVLRHCPERASVLFPYAPHHNQVPPMPKSSSGNDNSNGNDGPVLSPSLTFKHRLFSSLPSYSVTPH</sequence>
<dbReference type="EMBL" id="JBBNAE010000005">
    <property type="protein sequence ID" value="KAK9124042.1"/>
    <property type="molecule type" value="Genomic_DNA"/>
</dbReference>
<dbReference type="AlphaFoldDB" id="A0AAP0NXV2"/>
<reference evidence="2 3" key="1">
    <citation type="submission" date="2024-01" db="EMBL/GenBank/DDBJ databases">
        <title>Genome assemblies of Stephania.</title>
        <authorList>
            <person name="Yang L."/>
        </authorList>
    </citation>
    <scope>NUCLEOTIDE SEQUENCE [LARGE SCALE GENOMIC DNA]</scope>
    <source>
        <strain evidence="2">QJT</strain>
        <tissue evidence="2">Leaf</tissue>
    </source>
</reference>
<gene>
    <name evidence="2" type="ORF">Sjap_013644</name>
</gene>
<dbReference type="Proteomes" id="UP001417504">
    <property type="component" value="Unassembled WGS sequence"/>
</dbReference>
<accession>A0AAP0NXV2</accession>
<evidence type="ECO:0000313" key="2">
    <source>
        <dbReference type="EMBL" id="KAK9124042.1"/>
    </source>
</evidence>
<evidence type="ECO:0000313" key="3">
    <source>
        <dbReference type="Proteomes" id="UP001417504"/>
    </source>
</evidence>
<proteinExistence type="predicted"/>
<organism evidence="2 3">
    <name type="scientific">Stephania japonica</name>
    <dbReference type="NCBI Taxonomy" id="461633"/>
    <lineage>
        <taxon>Eukaryota</taxon>
        <taxon>Viridiplantae</taxon>
        <taxon>Streptophyta</taxon>
        <taxon>Embryophyta</taxon>
        <taxon>Tracheophyta</taxon>
        <taxon>Spermatophyta</taxon>
        <taxon>Magnoliopsida</taxon>
        <taxon>Ranunculales</taxon>
        <taxon>Menispermaceae</taxon>
        <taxon>Menispermoideae</taxon>
        <taxon>Cissampelideae</taxon>
        <taxon>Stephania</taxon>
    </lineage>
</organism>
<evidence type="ECO:0000256" key="1">
    <source>
        <dbReference type="SAM" id="MobiDB-lite"/>
    </source>
</evidence>